<feature type="region of interest" description="Disordered" evidence="7">
    <location>
        <begin position="352"/>
        <end position="390"/>
    </location>
</feature>
<dbReference type="EMBL" id="CP024988">
    <property type="protein sequence ID" value="AWT26365.1"/>
    <property type="molecule type" value="Genomic_DNA"/>
</dbReference>
<dbReference type="STRING" id="1737425.GCA_900049755_02502"/>
<dbReference type="GO" id="GO:0046872">
    <property type="term" value="F:metal ion binding"/>
    <property type="evidence" value="ECO:0007669"/>
    <property type="project" value="UniProtKB-KW"/>
</dbReference>
<keyword evidence="4 9" id="KW-0560">Oxidoreductase</keyword>
<keyword evidence="6" id="KW-0464">Manganese</keyword>
<gene>
    <name evidence="9" type="primary">hicd</name>
    <name evidence="9" type="ORF">Csp1_15800</name>
</gene>
<evidence type="ECO:0000259" key="8">
    <source>
        <dbReference type="SMART" id="SM01329"/>
    </source>
</evidence>
<evidence type="ECO:0000313" key="9">
    <source>
        <dbReference type="EMBL" id="AWT26365.1"/>
    </source>
</evidence>
<evidence type="ECO:0000256" key="7">
    <source>
        <dbReference type="SAM" id="MobiDB-lite"/>
    </source>
</evidence>
<comment type="cofactor">
    <cofactor evidence="1">
        <name>Mn(2+)</name>
        <dbReference type="ChEBI" id="CHEBI:29035"/>
    </cofactor>
</comment>
<dbReference type="RefSeq" id="WP_110481509.1">
    <property type="nucleotide sequence ID" value="NZ_CP024988.1"/>
</dbReference>
<dbReference type="AlphaFoldDB" id="A0A2Z3YMV3"/>
<dbReference type="InterPro" id="IPR024084">
    <property type="entry name" value="IsoPropMal-DH-like_dom"/>
</dbReference>
<dbReference type="Proteomes" id="UP000247696">
    <property type="component" value="Chromosome"/>
</dbReference>
<sequence length="415" mass="41982">MAQPSTTTAPRPDSHSGGHVVLGYWDGEGIGPEITPPTRRAVELALEPSGVTVTWTRLELGAAAFAATGQVVPDATLATVLGSGEDAGLDGWVLGPHDNASYPPEAREQLNPSAALRSAADLWANVRPVLALPGAPAPDLDVVVVRENTEGMYADRNMVTGSGDLRVTRDVALAVGVFTREKIRRITGYAAKVAQGRGGVLTVAHKSNVLARTSGMYLEEAERVSAATGVEIRPVHIDALCAELVSHPGRHRTIVAENMFGDILSDLTAALGGSLGTAGSVNAGDCHAMAQAAHGSAPDIAGLGTANPAGLMNSAAQLLSHLGYVREGGALAASVRAALQSRPTADVMAGGRPAGLPAGGSAAQVAGTGRTPVESDGAGPGGAGGNSGWTGVRPASTAEYSGEVFALLAGHSVRY</sequence>
<keyword evidence="5" id="KW-0520">NAD</keyword>
<dbReference type="OrthoDB" id="5289857at2"/>
<accession>A0A2Z3YMV3</accession>
<dbReference type="KEGG" id="cpre:Csp1_15800"/>
<dbReference type="InterPro" id="IPR050501">
    <property type="entry name" value="ICDH/IPMDH"/>
</dbReference>
<evidence type="ECO:0000256" key="3">
    <source>
        <dbReference type="ARBA" id="ARBA00022723"/>
    </source>
</evidence>
<feature type="compositionally biased region" description="Low complexity" evidence="7">
    <location>
        <begin position="352"/>
        <end position="363"/>
    </location>
</feature>
<reference evidence="10" key="1">
    <citation type="submission" date="2017-11" db="EMBL/GenBank/DDBJ databases">
        <title>Otitis media/interna in a cat caused by the recently described species Corynebacterium provencense.</title>
        <authorList>
            <person name="Kittl S."/>
            <person name="Brodard I."/>
            <person name="Rychener L."/>
            <person name="Jores J."/>
            <person name="Roosje P."/>
            <person name="Gobeli Brawand S."/>
        </authorList>
    </citation>
    <scope>NUCLEOTIDE SEQUENCE [LARGE SCALE GENOMIC DNA]</scope>
    <source>
        <strain evidence="10">17KM38</strain>
    </source>
</reference>
<dbReference type="Pfam" id="PF00180">
    <property type="entry name" value="Iso_dh"/>
    <property type="match status" value="1"/>
</dbReference>
<dbReference type="GO" id="GO:0047046">
    <property type="term" value="F:homoisocitrate dehydrogenase activity"/>
    <property type="evidence" value="ECO:0007669"/>
    <property type="project" value="UniProtKB-EC"/>
</dbReference>
<proteinExistence type="predicted"/>
<protein>
    <submittedName>
        <fullName evidence="9">Homoisocitrate dehydrogenase</fullName>
        <ecNumber evidence="9">1.1.1.87</ecNumber>
    </submittedName>
</protein>
<dbReference type="Gene3D" id="3.40.718.10">
    <property type="entry name" value="Isopropylmalate Dehydrogenase"/>
    <property type="match status" value="1"/>
</dbReference>
<evidence type="ECO:0000256" key="2">
    <source>
        <dbReference type="ARBA" id="ARBA00001946"/>
    </source>
</evidence>
<feature type="compositionally biased region" description="Gly residues" evidence="7">
    <location>
        <begin position="378"/>
        <end position="388"/>
    </location>
</feature>
<evidence type="ECO:0000256" key="1">
    <source>
        <dbReference type="ARBA" id="ARBA00001936"/>
    </source>
</evidence>
<dbReference type="PANTHER" id="PTHR43275">
    <property type="entry name" value="D-MALATE DEHYDROGENASE [DECARBOXYLATING]"/>
    <property type="match status" value="1"/>
</dbReference>
<keyword evidence="10" id="KW-1185">Reference proteome</keyword>
<feature type="domain" description="Isopropylmalate dehydrogenase-like" evidence="8">
    <location>
        <begin position="21"/>
        <end position="404"/>
    </location>
</feature>
<organism evidence="9 10">
    <name type="scientific">Corynebacterium provencense</name>
    <dbReference type="NCBI Taxonomy" id="1737425"/>
    <lineage>
        <taxon>Bacteria</taxon>
        <taxon>Bacillati</taxon>
        <taxon>Actinomycetota</taxon>
        <taxon>Actinomycetes</taxon>
        <taxon>Mycobacteriales</taxon>
        <taxon>Corynebacteriaceae</taxon>
        <taxon>Corynebacterium</taxon>
    </lineage>
</organism>
<keyword evidence="3" id="KW-0479">Metal-binding</keyword>
<evidence type="ECO:0000256" key="6">
    <source>
        <dbReference type="ARBA" id="ARBA00023211"/>
    </source>
</evidence>
<dbReference type="SMART" id="SM01329">
    <property type="entry name" value="Iso_dh"/>
    <property type="match status" value="1"/>
</dbReference>
<dbReference type="EC" id="1.1.1.87" evidence="9"/>
<comment type="cofactor">
    <cofactor evidence="2">
        <name>Mg(2+)</name>
        <dbReference type="ChEBI" id="CHEBI:18420"/>
    </cofactor>
</comment>
<name>A0A2Z3YMV3_9CORY</name>
<evidence type="ECO:0000256" key="4">
    <source>
        <dbReference type="ARBA" id="ARBA00023002"/>
    </source>
</evidence>
<evidence type="ECO:0000256" key="5">
    <source>
        <dbReference type="ARBA" id="ARBA00023027"/>
    </source>
</evidence>
<dbReference type="PANTHER" id="PTHR43275:SF1">
    <property type="entry name" value="D-MALATE DEHYDROGENASE [DECARBOXYLATING]"/>
    <property type="match status" value="1"/>
</dbReference>
<evidence type="ECO:0000313" key="10">
    <source>
        <dbReference type="Proteomes" id="UP000247696"/>
    </source>
</evidence>
<feature type="region of interest" description="Disordered" evidence="7">
    <location>
        <begin position="1"/>
        <end position="20"/>
    </location>
</feature>
<dbReference type="SUPFAM" id="SSF53659">
    <property type="entry name" value="Isocitrate/Isopropylmalate dehydrogenase-like"/>
    <property type="match status" value="1"/>
</dbReference>